<keyword evidence="4" id="KW-0973">c-di-GMP</keyword>
<dbReference type="SMART" id="SM00052">
    <property type="entry name" value="EAL"/>
    <property type="match status" value="1"/>
</dbReference>
<dbReference type="RefSeq" id="WP_375139766.1">
    <property type="nucleotide sequence ID" value="NZ_CP071409.1"/>
</dbReference>
<evidence type="ECO:0000256" key="5">
    <source>
        <dbReference type="ARBA" id="ARBA00022692"/>
    </source>
</evidence>
<keyword evidence="5 10" id="KW-0812">Transmembrane</keyword>
<name>A0A443IE91_9GAMM</name>
<evidence type="ECO:0000256" key="3">
    <source>
        <dbReference type="ARBA" id="ARBA00022475"/>
    </source>
</evidence>
<comment type="caution">
    <text evidence="12">The sequence shown here is derived from an EMBL/GenBank/DDBJ whole genome shotgun (WGS) entry which is preliminary data.</text>
</comment>
<evidence type="ECO:0000256" key="9">
    <source>
        <dbReference type="ARBA" id="ARBA00034290"/>
    </source>
</evidence>
<dbReference type="InterPro" id="IPR035919">
    <property type="entry name" value="EAL_sf"/>
</dbReference>
<feature type="domain" description="EAL" evidence="11">
    <location>
        <begin position="266"/>
        <end position="518"/>
    </location>
</feature>
<proteinExistence type="predicted"/>
<dbReference type="GO" id="GO:0005886">
    <property type="term" value="C:plasma membrane"/>
    <property type="evidence" value="ECO:0007669"/>
    <property type="project" value="UniProtKB-SubCell"/>
</dbReference>
<evidence type="ECO:0000256" key="2">
    <source>
        <dbReference type="ARBA" id="ARBA00012282"/>
    </source>
</evidence>
<reference evidence="12 13" key="1">
    <citation type="submission" date="2014-04" db="EMBL/GenBank/DDBJ databases">
        <title>Draft genome sequence of Pantoea beijingensis strain LMG 27579, an emerging pathogen to Pleurotus eryngii with potential industrial application.</title>
        <authorList>
            <person name="Xu F."/>
            <person name="Liu Y."/>
            <person name="Wang S."/>
            <person name="Yin Y."/>
            <person name="Ma Y."/>
            <person name="Zhao S."/>
            <person name="Rong C."/>
        </authorList>
    </citation>
    <scope>NUCLEOTIDE SEQUENCE [LARGE SCALE GENOMIC DNA]</scope>
    <source>
        <strain evidence="12 13">LMG 27579</strain>
    </source>
</reference>
<evidence type="ECO:0000256" key="4">
    <source>
        <dbReference type="ARBA" id="ARBA00022636"/>
    </source>
</evidence>
<evidence type="ECO:0000256" key="1">
    <source>
        <dbReference type="ARBA" id="ARBA00004651"/>
    </source>
</evidence>
<dbReference type="GO" id="GO:0071111">
    <property type="term" value="F:cyclic-guanylate-specific phosphodiesterase activity"/>
    <property type="evidence" value="ECO:0007669"/>
    <property type="project" value="UniProtKB-EC"/>
</dbReference>
<dbReference type="InterPro" id="IPR001633">
    <property type="entry name" value="EAL_dom"/>
</dbReference>
<dbReference type="Gene3D" id="3.20.20.450">
    <property type="entry name" value="EAL domain"/>
    <property type="match status" value="1"/>
</dbReference>
<dbReference type="EC" id="3.1.4.52" evidence="2"/>
<keyword evidence="7 10" id="KW-1133">Transmembrane helix</keyword>
<feature type="transmembrane region" description="Helical" evidence="10">
    <location>
        <begin position="240"/>
        <end position="263"/>
    </location>
</feature>
<evidence type="ECO:0000256" key="8">
    <source>
        <dbReference type="ARBA" id="ARBA00023136"/>
    </source>
</evidence>
<evidence type="ECO:0000313" key="13">
    <source>
        <dbReference type="Proteomes" id="UP000288794"/>
    </source>
</evidence>
<keyword evidence="13" id="KW-1185">Reference proteome</keyword>
<keyword evidence="3" id="KW-1003">Cell membrane</keyword>
<dbReference type="AlphaFoldDB" id="A0A443IE91"/>
<evidence type="ECO:0000313" key="12">
    <source>
        <dbReference type="EMBL" id="RWR02370.1"/>
    </source>
</evidence>
<keyword evidence="8 10" id="KW-0472">Membrane</keyword>
<sequence length="525" mass="59574">MVAALTRKRNRSWLLLLAAGLLPVLLSLVFTFIEAKKIVRHQQVSTTETLLNQAEEIANKAWDMLDRLQQYDRRECAPIEKDIHRLGSIYAYFRSVGLSKGDNVLCSSAYGQHPGTLQQMVRLPQFLKDKKDQMLSIDGTVGAPDRPAVIFYRALPSGYGVFAVVDGQYLTDLMRVLGISRGYQMEMQFGGGFRIQTGQVNAVHNSLADNSRYSANSSRYPISISVTSPATAFVKSWQQIFLTFLPMTVMFSLLFMALVRSWLKRKMSFRYDIRKAIENQEFTVHYQPVYHAKAGSCSGVEALMRWRRRDGKWVRPDIFIAAAEAETMIVPLTRHLLDLIARDVAHWSMKPGFHLGVNVAAEHLQHSDFVSDIRQFVQKLADKQVKITLELTERSLITDGEGVAKKLALLRREGLAIAIDDFGTGHCSLKYLQQFELDYLKIDRGFINSIESIESETPVLDAIISLGDKLALQVLGEGVETQMQLEYLLNHGVTFIQGYYYARAMDSNTLQHWLQHEGKKSIRDR</sequence>
<dbReference type="PANTHER" id="PTHR33121:SF81">
    <property type="entry name" value="CYCLIC DI-GMP PHOSPHODIESTERASE PDEB-RELATED"/>
    <property type="match status" value="1"/>
</dbReference>
<organism evidence="12 13">
    <name type="scientific">[Pantoea] beijingensis</name>
    <dbReference type="NCBI Taxonomy" id="1324864"/>
    <lineage>
        <taxon>Bacteria</taxon>
        <taxon>Pseudomonadati</taxon>
        <taxon>Pseudomonadota</taxon>
        <taxon>Gammaproteobacteria</taxon>
        <taxon>Enterobacterales</taxon>
        <taxon>Erwiniaceae</taxon>
        <taxon>Erwinia</taxon>
    </lineage>
</organism>
<comment type="subcellular location">
    <subcellularLocation>
        <location evidence="1">Cell membrane</location>
        <topology evidence="1">Multi-pass membrane protein</topology>
    </subcellularLocation>
</comment>
<dbReference type="CDD" id="cd01948">
    <property type="entry name" value="EAL"/>
    <property type="match status" value="1"/>
</dbReference>
<accession>A0A443IE91</accession>
<dbReference type="Pfam" id="PF12792">
    <property type="entry name" value="CSS-motif"/>
    <property type="match status" value="1"/>
</dbReference>
<gene>
    <name evidence="12" type="ORF">ED28_08290</name>
</gene>
<dbReference type="PANTHER" id="PTHR33121">
    <property type="entry name" value="CYCLIC DI-GMP PHOSPHODIESTERASE PDEF"/>
    <property type="match status" value="1"/>
</dbReference>
<protein>
    <recommendedName>
        <fullName evidence="2">cyclic-guanylate-specific phosphodiesterase</fullName>
        <ecNumber evidence="2">3.1.4.52</ecNumber>
    </recommendedName>
</protein>
<dbReference type="InterPro" id="IPR050706">
    <property type="entry name" value="Cyclic-di-GMP_PDE-like"/>
</dbReference>
<keyword evidence="6" id="KW-0378">Hydrolase</keyword>
<dbReference type="Proteomes" id="UP000288794">
    <property type="component" value="Unassembled WGS sequence"/>
</dbReference>
<dbReference type="SUPFAM" id="SSF141868">
    <property type="entry name" value="EAL domain-like"/>
    <property type="match status" value="1"/>
</dbReference>
<evidence type="ECO:0000259" key="11">
    <source>
        <dbReference type="PROSITE" id="PS50883"/>
    </source>
</evidence>
<comment type="catalytic activity">
    <reaction evidence="9">
        <text>3',3'-c-di-GMP + H2O = 5'-phosphoguanylyl(3'-&gt;5')guanosine + H(+)</text>
        <dbReference type="Rhea" id="RHEA:24902"/>
        <dbReference type="ChEBI" id="CHEBI:15377"/>
        <dbReference type="ChEBI" id="CHEBI:15378"/>
        <dbReference type="ChEBI" id="CHEBI:58754"/>
        <dbReference type="ChEBI" id="CHEBI:58805"/>
        <dbReference type="EC" id="3.1.4.52"/>
    </reaction>
</comment>
<evidence type="ECO:0000256" key="7">
    <source>
        <dbReference type="ARBA" id="ARBA00022989"/>
    </source>
</evidence>
<dbReference type="EMBL" id="JMEE01000023">
    <property type="protein sequence ID" value="RWR02370.1"/>
    <property type="molecule type" value="Genomic_DNA"/>
</dbReference>
<evidence type="ECO:0000256" key="6">
    <source>
        <dbReference type="ARBA" id="ARBA00022801"/>
    </source>
</evidence>
<dbReference type="PROSITE" id="PS50883">
    <property type="entry name" value="EAL"/>
    <property type="match status" value="1"/>
</dbReference>
<dbReference type="InterPro" id="IPR024744">
    <property type="entry name" value="CSS-motif_dom"/>
</dbReference>
<evidence type="ECO:0000256" key="10">
    <source>
        <dbReference type="SAM" id="Phobius"/>
    </source>
</evidence>
<dbReference type="Pfam" id="PF00563">
    <property type="entry name" value="EAL"/>
    <property type="match status" value="1"/>
</dbReference>